<evidence type="ECO:0000256" key="3">
    <source>
        <dbReference type="ARBA" id="ARBA00023002"/>
    </source>
</evidence>
<evidence type="ECO:0000256" key="4">
    <source>
        <dbReference type="ARBA" id="ARBA00023027"/>
    </source>
</evidence>
<gene>
    <name evidence="7" type="ORF">C4520_02100</name>
</gene>
<evidence type="ECO:0000313" key="7">
    <source>
        <dbReference type="EMBL" id="RJP25688.1"/>
    </source>
</evidence>
<dbReference type="Proteomes" id="UP000265882">
    <property type="component" value="Unassembled WGS sequence"/>
</dbReference>
<proteinExistence type="inferred from homology"/>
<dbReference type="InterPro" id="IPR001670">
    <property type="entry name" value="ADH_Fe/GldA"/>
</dbReference>
<reference evidence="7 8" key="1">
    <citation type="journal article" date="2017" name="ISME J.">
        <title>Energy and carbon metabolisms in a deep terrestrial subsurface fluid microbial community.</title>
        <authorList>
            <person name="Momper L."/>
            <person name="Jungbluth S.P."/>
            <person name="Lee M.D."/>
            <person name="Amend J.P."/>
        </authorList>
    </citation>
    <scope>NUCLEOTIDE SEQUENCE [LARGE SCALE GENOMIC DNA]</scope>
    <source>
        <strain evidence="7">SURF_5</strain>
    </source>
</reference>
<keyword evidence="4" id="KW-0520">NAD</keyword>
<dbReference type="InterPro" id="IPR039697">
    <property type="entry name" value="Alcohol_dehydrogenase_Fe"/>
</dbReference>
<dbReference type="InterPro" id="IPR018211">
    <property type="entry name" value="ADH_Fe_CS"/>
</dbReference>
<dbReference type="Pfam" id="PF00465">
    <property type="entry name" value="Fe-ADH"/>
    <property type="match status" value="1"/>
</dbReference>
<dbReference type="Gene3D" id="1.20.1090.10">
    <property type="entry name" value="Dehydroquinate synthase-like - alpha domain"/>
    <property type="match status" value="1"/>
</dbReference>
<comment type="caution">
    <text evidence="7">The sequence shown here is derived from an EMBL/GenBank/DDBJ whole genome shotgun (WGS) entry which is preliminary data.</text>
</comment>
<dbReference type="InterPro" id="IPR056798">
    <property type="entry name" value="ADH_Fe_C"/>
</dbReference>
<feature type="domain" description="Alcohol dehydrogenase iron-type/glycerol dehydrogenase GldA" evidence="5">
    <location>
        <begin position="108"/>
        <end position="277"/>
    </location>
</feature>
<dbReference type="AlphaFoldDB" id="A0A3A4NYY3"/>
<dbReference type="PANTHER" id="PTHR11496">
    <property type="entry name" value="ALCOHOL DEHYDROGENASE"/>
    <property type="match status" value="1"/>
</dbReference>
<dbReference type="GO" id="GO:0046872">
    <property type="term" value="F:metal ion binding"/>
    <property type="evidence" value="ECO:0007669"/>
    <property type="project" value="InterPro"/>
</dbReference>
<name>A0A3A4NYY3_ABYX5</name>
<sequence>MASFLIFNMYAIKSTQARHRQETTWNQGLWMMPGSEERVKPMSRCVKFIWSSNENPTKSPQLCPGLRSWETPCDIRIKISWFSKPKEDCLMSYFAGDARYELNFVMQTKLFLNNGVVTSTGAAARDLEIEKALIVTGPITAESEGLATAVETLEGAKIKHAVWANVEPEVPERTVSACVNAYRENECNGIIAIGGGSSIDTAKMAGCIIGGGGSIREYDLTQERQAPPNLPPLLCIPTTAGTGSEVTSMAVFTHGDDSSKRVVISANMCPNVALVDPLLTYSMPPDLTAVTGIDAFCHSIEAYLSTLSSPISDSLSLYAMELAAKFLPRAVKDGEDDEARAGMSVAATMAGMAISHAMPHFAHAIGHVLGARCHVPHGAACSAVLPQGLRKLKSAQSGKFRKIACIFGLAPEDYAGEEAVADAAIDAIENMISTIGLPRLEDVMGQFEGKPSELVSACVIEPGMMFSPVPLSELDVMDILGIKSG</sequence>
<dbReference type="EMBL" id="QZKU01000019">
    <property type="protein sequence ID" value="RJP25688.1"/>
    <property type="molecule type" value="Genomic_DNA"/>
</dbReference>
<evidence type="ECO:0000313" key="8">
    <source>
        <dbReference type="Proteomes" id="UP000265882"/>
    </source>
</evidence>
<evidence type="ECO:0000259" key="5">
    <source>
        <dbReference type="Pfam" id="PF00465"/>
    </source>
</evidence>
<organism evidence="7 8">
    <name type="scientific">Abyssobacteria bacterium (strain SURF_5)</name>
    <dbReference type="NCBI Taxonomy" id="2093360"/>
    <lineage>
        <taxon>Bacteria</taxon>
        <taxon>Pseudomonadati</taxon>
        <taxon>Candidatus Hydrogenedentota</taxon>
        <taxon>Candidatus Abyssobacteria</taxon>
    </lineage>
</organism>
<dbReference type="FunFam" id="3.40.50.1970:FF:000003">
    <property type="entry name" value="Alcohol dehydrogenase, iron-containing"/>
    <property type="match status" value="1"/>
</dbReference>
<dbReference type="SUPFAM" id="SSF56796">
    <property type="entry name" value="Dehydroquinate synthase-like"/>
    <property type="match status" value="1"/>
</dbReference>
<keyword evidence="3" id="KW-0560">Oxidoreductase</keyword>
<dbReference type="Pfam" id="PF25137">
    <property type="entry name" value="ADH_Fe_C"/>
    <property type="match status" value="1"/>
</dbReference>
<evidence type="ECO:0000259" key="6">
    <source>
        <dbReference type="Pfam" id="PF25137"/>
    </source>
</evidence>
<evidence type="ECO:0000256" key="1">
    <source>
        <dbReference type="ARBA" id="ARBA00001962"/>
    </source>
</evidence>
<comment type="similarity">
    <text evidence="2">Belongs to the iron-containing alcohol dehydrogenase family.</text>
</comment>
<accession>A0A3A4NYY3</accession>
<dbReference type="PANTHER" id="PTHR11496:SF102">
    <property type="entry name" value="ALCOHOL DEHYDROGENASE 4"/>
    <property type="match status" value="1"/>
</dbReference>
<dbReference type="PROSITE" id="PS00913">
    <property type="entry name" value="ADH_IRON_1"/>
    <property type="match status" value="1"/>
</dbReference>
<feature type="domain" description="Fe-containing alcohol dehydrogenase-like C-terminal" evidence="6">
    <location>
        <begin position="288"/>
        <end position="442"/>
    </location>
</feature>
<comment type="cofactor">
    <cofactor evidence="1">
        <name>Fe cation</name>
        <dbReference type="ChEBI" id="CHEBI:24875"/>
    </cofactor>
</comment>
<evidence type="ECO:0000256" key="2">
    <source>
        <dbReference type="ARBA" id="ARBA00007358"/>
    </source>
</evidence>
<protein>
    <submittedName>
        <fullName evidence="7">Iron-containing alcohol dehydrogenase</fullName>
    </submittedName>
</protein>
<dbReference type="Gene3D" id="3.40.50.1970">
    <property type="match status" value="1"/>
</dbReference>
<dbReference type="GO" id="GO:0004022">
    <property type="term" value="F:alcohol dehydrogenase (NAD+) activity"/>
    <property type="evidence" value="ECO:0007669"/>
    <property type="project" value="TreeGrafter"/>
</dbReference>
<dbReference type="CDD" id="cd08551">
    <property type="entry name" value="Fe-ADH"/>
    <property type="match status" value="1"/>
</dbReference>